<organism evidence="4 5">
    <name type="scientific">Peptacetobacter hiranonis (strain DSM 13275 / JCM 10541 / KCTC 15199 / TO-931)</name>
    <name type="common">Clostridium hiranonis</name>
    <dbReference type="NCBI Taxonomy" id="500633"/>
    <lineage>
        <taxon>Bacteria</taxon>
        <taxon>Bacillati</taxon>
        <taxon>Bacillota</taxon>
        <taxon>Clostridia</taxon>
        <taxon>Peptostreptococcales</taxon>
        <taxon>Peptostreptococcaceae</taxon>
        <taxon>Peptacetobacter</taxon>
    </lineage>
</organism>
<feature type="coiled-coil region" evidence="1">
    <location>
        <begin position="311"/>
        <end position="404"/>
    </location>
</feature>
<dbReference type="OrthoDB" id="9811665at2"/>
<dbReference type="SMART" id="SM00974">
    <property type="entry name" value="T5orf172"/>
    <property type="match status" value="1"/>
</dbReference>
<evidence type="ECO:0000256" key="2">
    <source>
        <dbReference type="SAM" id="Phobius"/>
    </source>
</evidence>
<dbReference type="Pfam" id="PF13250">
    <property type="entry name" value="SNIPE"/>
    <property type="match status" value="1"/>
</dbReference>
<keyword evidence="2" id="KW-0812">Transmembrane</keyword>
<dbReference type="Pfam" id="PF13455">
    <property type="entry name" value="MUG113"/>
    <property type="match status" value="1"/>
</dbReference>
<dbReference type="InterPro" id="IPR025280">
    <property type="entry name" value="SNIPE"/>
</dbReference>
<feature type="coiled-coil region" evidence="1">
    <location>
        <begin position="139"/>
        <end position="183"/>
    </location>
</feature>
<comment type="caution">
    <text evidence="4">The sequence shown here is derived from an EMBL/GenBank/DDBJ whole genome shotgun (WGS) entry which is preliminary data.</text>
</comment>
<keyword evidence="5" id="KW-1185">Reference proteome</keyword>
<evidence type="ECO:0000313" key="4">
    <source>
        <dbReference type="EMBL" id="EEA84928.1"/>
    </source>
</evidence>
<sequence>MSKQKKEIKSINNDNSDKGGCGIGCLGILFFLLSSRISVFLLAFLLYSSAYRQDNAFSIGVLIAIGILLVIQFAINSSSKEIEQANANKLKEELDELNSEIEVKKEVIEKINNDINNIDGIDSEKEKIVVEYCNKKKEYDSLLSELESLKDDLSVANEKIEKIKEMKKEIKSLKDELIETNDIVLLQSFGLYEPKYDFENSEQYMERLKEIRDDQKEMVKNNSGVNIDTQWSVDGSVKKGQALTNKNVKSLFRLFNAECDNVINKVTYRNLEASEKRIRKSFEQDNKLYEAFNISLREDYLDSKIDELYLYFEYLQKKQEEKEEQAALREQMREEAKVQKEIEKEKKKIEKEKIHFNTELDRLKENIPSENEEKSIWEAKIAELEAKIKELQEVEEDVLNKEKNTRAGYVYIISNIGSFGENIYKIGLTRRLDPMERVNELGDASVPFKFDVHATIFSEDAPALENALHKAFEDRRVNKVNNRKEFFNVTLDEIKEVVEKNFDKTVEYTKYAEAMEYRQSLKLANN</sequence>
<proteinExistence type="predicted"/>
<reference evidence="4 5" key="2">
    <citation type="submission" date="2008-10" db="EMBL/GenBank/DDBJ databases">
        <title>Draft genome sequence of Clostridium hiranonis (DSM 13275).</title>
        <authorList>
            <person name="Sudarsanam P."/>
            <person name="Ley R."/>
            <person name="Guruge J."/>
            <person name="Turnbaugh P.J."/>
            <person name="Mahowald M."/>
            <person name="Liep D."/>
            <person name="Gordon J."/>
        </authorList>
    </citation>
    <scope>NUCLEOTIDE SEQUENCE [LARGE SCALE GENOMIC DNA]</scope>
    <source>
        <strain evidence="4 5">DSM 13275</strain>
    </source>
</reference>
<dbReference type="AlphaFoldDB" id="B6FZV5"/>
<evidence type="ECO:0000259" key="3">
    <source>
        <dbReference type="SMART" id="SM00974"/>
    </source>
</evidence>
<dbReference type="InterPro" id="IPR018306">
    <property type="entry name" value="Phage_T5_Orf172_DNA-bd"/>
</dbReference>
<keyword evidence="2" id="KW-1133">Transmembrane helix</keyword>
<keyword evidence="2" id="KW-0472">Membrane</keyword>
<evidence type="ECO:0000256" key="1">
    <source>
        <dbReference type="SAM" id="Coils"/>
    </source>
</evidence>
<keyword evidence="1" id="KW-0175">Coiled coil</keyword>
<dbReference type="HOGENOM" id="CLU_024787_2_1_9"/>
<accession>B6FZV5</accession>
<evidence type="ECO:0000313" key="5">
    <source>
        <dbReference type="Proteomes" id="UP000003178"/>
    </source>
</evidence>
<dbReference type="RefSeq" id="WP_006440330.1">
    <property type="nucleotide sequence ID" value="NZ_DS995356.1"/>
</dbReference>
<dbReference type="eggNOG" id="COG0172">
    <property type="taxonomic scope" value="Bacteria"/>
</dbReference>
<dbReference type="Proteomes" id="UP000003178">
    <property type="component" value="Unassembled WGS sequence"/>
</dbReference>
<protein>
    <recommendedName>
        <fullName evidence="3">Bacteriophage T5 Orf172 DNA-binding domain-containing protein</fullName>
    </recommendedName>
</protein>
<feature type="transmembrane region" description="Helical" evidence="2">
    <location>
        <begin position="21"/>
        <end position="50"/>
    </location>
</feature>
<feature type="coiled-coil region" evidence="1">
    <location>
        <begin position="80"/>
        <end position="114"/>
    </location>
</feature>
<name>B6FZV5_PEPHT</name>
<feature type="domain" description="Bacteriophage T5 Orf172 DNA-binding" evidence="3">
    <location>
        <begin position="418"/>
        <end position="501"/>
    </location>
</feature>
<dbReference type="STRING" id="500633.CLOHIR_01409"/>
<dbReference type="EMBL" id="ABWP01000059">
    <property type="protein sequence ID" value="EEA84928.1"/>
    <property type="molecule type" value="Genomic_DNA"/>
</dbReference>
<reference evidence="4 5" key="1">
    <citation type="submission" date="2008-09" db="EMBL/GenBank/DDBJ databases">
        <authorList>
            <person name="Fulton L."/>
            <person name="Clifton S."/>
            <person name="Fulton B."/>
            <person name="Xu J."/>
            <person name="Minx P."/>
            <person name="Pepin K.H."/>
            <person name="Johnson M."/>
            <person name="Thiruvilangam P."/>
            <person name="Bhonagiri V."/>
            <person name="Nash W.E."/>
            <person name="Mardis E.R."/>
            <person name="Wilson R.K."/>
        </authorList>
    </citation>
    <scope>NUCLEOTIDE SEQUENCE [LARGE SCALE GENOMIC DNA]</scope>
    <source>
        <strain evidence="4 5">DSM 13275</strain>
    </source>
</reference>
<feature type="transmembrane region" description="Helical" evidence="2">
    <location>
        <begin position="56"/>
        <end position="75"/>
    </location>
</feature>
<gene>
    <name evidence="4" type="ORF">CLOHIR_01409</name>
</gene>